<evidence type="ECO:0000256" key="2">
    <source>
        <dbReference type="ARBA" id="ARBA00005443"/>
    </source>
</evidence>
<dbReference type="EMBL" id="CAJGYO010000006">
    <property type="protein sequence ID" value="CAD6239248.1"/>
    <property type="molecule type" value="Genomic_DNA"/>
</dbReference>
<keyword evidence="6" id="KW-1133">Transmembrane helix</keyword>
<comment type="caution">
    <text evidence="18">The sequence shown here is derived from an EMBL/GenBank/DDBJ whole genome shotgun (WGS) entry which is preliminary data.</text>
</comment>
<evidence type="ECO:0000259" key="16">
    <source>
        <dbReference type="Pfam" id="PF04695"/>
    </source>
</evidence>
<sequence length="461" mass="49716">MAELSPSSAPQGGSGGNESFDNLVIQAPQLMREDYIQNAVMFLSHPRVKGSPVFHRRSFLEKKGLTSEEIDEAFRRVPDPKTNGTDAAAASTQQANNPSQSVALQPYTEVQPQAATISATVGPIAPHTNAQFSWVNALLGAGLFLGLGASAAITLKKLFIPSLKSWTRRVVAEGDENGNDEFASKLCEEIREAIKVSTSAFSDIARTNQEVLASKDEDRKVLMKLTEAFESQANVFKSLNETLNHIRENQFSRRNQLEEHVQPAPWNGPIDYQGRAFQQTNMYATPPNNSFDPGRNSFMPLAAEPSYGPFPGSYSEQRVQRPGGYGFQPQTSNDRLSSGTRGSYQVGSSNHHAGNAMDDPAAVAAEFQRRWVAPQPPGVIMPEAAATIRQVRLAPRQQLQQPGDGRLSTDVPRPSESAMATTEHVNGAPEAPGGELPSDGGAMTANASSIGGSEEQQQEAA</sequence>
<comment type="subcellular location">
    <subcellularLocation>
        <location evidence="1">Peroxisome membrane</location>
        <topology evidence="1">Single-pass membrane protein</topology>
    </subcellularLocation>
</comment>
<feature type="domain" description="Peroxisomal membrane protein PEX14 central plants" evidence="17">
    <location>
        <begin position="131"/>
        <end position="246"/>
    </location>
</feature>
<name>A0A811PBH5_9POAL</name>
<dbReference type="Proteomes" id="UP000604825">
    <property type="component" value="Unassembled WGS sequence"/>
</dbReference>
<keyword evidence="4" id="KW-0812">Transmembrane</keyword>
<evidence type="ECO:0000256" key="7">
    <source>
        <dbReference type="ARBA" id="ARBA00023010"/>
    </source>
</evidence>
<dbReference type="GO" id="GO:0005102">
    <property type="term" value="F:signaling receptor binding"/>
    <property type="evidence" value="ECO:0007669"/>
    <property type="project" value="TreeGrafter"/>
</dbReference>
<evidence type="ECO:0000259" key="17">
    <source>
        <dbReference type="Pfam" id="PF23020"/>
    </source>
</evidence>
<dbReference type="GO" id="GO:1990429">
    <property type="term" value="C:peroxisomal importomer complex"/>
    <property type="evidence" value="ECO:0007669"/>
    <property type="project" value="TreeGrafter"/>
</dbReference>
<dbReference type="InterPro" id="IPR054154">
    <property type="entry name" value="PEX14-like_M_plants"/>
</dbReference>
<feature type="compositionally biased region" description="Polar residues" evidence="15">
    <location>
        <begin position="328"/>
        <end position="352"/>
    </location>
</feature>
<keyword evidence="5 14" id="KW-0653">Protein transport</keyword>
<dbReference type="InterPro" id="IPR006785">
    <property type="entry name" value="Pex14_N"/>
</dbReference>
<evidence type="ECO:0000256" key="15">
    <source>
        <dbReference type="SAM" id="MobiDB-lite"/>
    </source>
</evidence>
<evidence type="ECO:0000256" key="1">
    <source>
        <dbReference type="ARBA" id="ARBA00004549"/>
    </source>
</evidence>
<evidence type="ECO:0000256" key="10">
    <source>
        <dbReference type="ARBA" id="ARBA00029502"/>
    </source>
</evidence>
<evidence type="ECO:0000256" key="3">
    <source>
        <dbReference type="ARBA" id="ARBA00022448"/>
    </source>
</evidence>
<evidence type="ECO:0000256" key="13">
    <source>
        <dbReference type="ARBA" id="ARBA00064754"/>
    </source>
</evidence>
<feature type="region of interest" description="Disordered" evidence="15">
    <location>
        <begin position="308"/>
        <end position="356"/>
    </location>
</feature>
<dbReference type="Gene3D" id="1.10.10.10">
    <property type="entry name" value="Winged helix-like DNA-binding domain superfamily/Winged helix DNA-binding domain"/>
    <property type="match status" value="1"/>
</dbReference>
<evidence type="ECO:0000256" key="9">
    <source>
        <dbReference type="ARBA" id="ARBA00023140"/>
    </source>
</evidence>
<comment type="subunit">
    <text evidence="13">Interacts with PEX13; forming the PEX13-PEX14 docking complex. Interacts with PEX5 (via WxxxF/Y motifs).</text>
</comment>
<protein>
    <recommendedName>
        <fullName evidence="10 14">Peroxisomal membrane protein PEX14</fullName>
    </recommendedName>
    <alternativeName>
        <fullName evidence="11 14">Peroxin-14</fullName>
    </alternativeName>
</protein>
<keyword evidence="19" id="KW-1185">Reference proteome</keyword>
<dbReference type="GO" id="GO:0016560">
    <property type="term" value="P:protein import into peroxisome matrix, docking"/>
    <property type="evidence" value="ECO:0007669"/>
    <property type="project" value="UniProtKB-UniRule"/>
</dbReference>
<feature type="region of interest" description="Disordered" evidence="15">
    <location>
        <begin position="395"/>
        <end position="461"/>
    </location>
</feature>
<evidence type="ECO:0000256" key="12">
    <source>
        <dbReference type="ARBA" id="ARBA00053920"/>
    </source>
</evidence>
<keyword evidence="9 14" id="KW-0576">Peroxisome</keyword>
<evidence type="ECO:0000256" key="5">
    <source>
        <dbReference type="ARBA" id="ARBA00022927"/>
    </source>
</evidence>
<dbReference type="GO" id="GO:0005778">
    <property type="term" value="C:peroxisomal membrane"/>
    <property type="evidence" value="ECO:0007669"/>
    <property type="project" value="UniProtKB-SubCell"/>
</dbReference>
<feature type="region of interest" description="Disordered" evidence="15">
    <location>
        <begin position="1"/>
        <end position="20"/>
    </location>
</feature>
<dbReference type="Pfam" id="PF04695">
    <property type="entry name" value="Pex14_N"/>
    <property type="match status" value="1"/>
</dbReference>
<comment type="similarity">
    <text evidence="2 14">Belongs to the peroxin-14 family.</text>
</comment>
<dbReference type="AlphaFoldDB" id="A0A811PBH5"/>
<keyword evidence="7" id="KW-0811">Translocation</keyword>
<evidence type="ECO:0000313" key="18">
    <source>
        <dbReference type="EMBL" id="CAD6239248.1"/>
    </source>
</evidence>
<dbReference type="OrthoDB" id="441517at2759"/>
<accession>A0A811PBH5</accession>
<evidence type="ECO:0000256" key="4">
    <source>
        <dbReference type="ARBA" id="ARBA00022692"/>
    </source>
</evidence>
<dbReference type="InterPro" id="IPR025655">
    <property type="entry name" value="PEX14"/>
</dbReference>
<dbReference type="PANTHER" id="PTHR23058:SF14">
    <property type="entry name" value="PEROXISOMAL MEMBRANE PROTEIN PEX14"/>
    <property type="match status" value="1"/>
</dbReference>
<feature type="compositionally biased region" description="Low complexity" evidence="15">
    <location>
        <begin position="1"/>
        <end position="11"/>
    </location>
</feature>
<feature type="domain" description="Peroxisome membrane anchor protein Pex14p N-terminal" evidence="16">
    <location>
        <begin position="32"/>
        <end position="76"/>
    </location>
</feature>
<feature type="region of interest" description="Disordered" evidence="15">
    <location>
        <begin position="77"/>
        <end position="100"/>
    </location>
</feature>
<evidence type="ECO:0000256" key="11">
    <source>
        <dbReference type="ARBA" id="ARBA00029691"/>
    </source>
</evidence>
<keyword evidence="8 14" id="KW-0472">Membrane</keyword>
<dbReference type="InterPro" id="IPR036388">
    <property type="entry name" value="WH-like_DNA-bd_sf"/>
</dbReference>
<keyword evidence="3 14" id="KW-0813">Transport</keyword>
<evidence type="ECO:0000313" key="19">
    <source>
        <dbReference type="Proteomes" id="UP000604825"/>
    </source>
</evidence>
<reference evidence="18" key="1">
    <citation type="submission" date="2020-10" db="EMBL/GenBank/DDBJ databases">
        <authorList>
            <person name="Han B."/>
            <person name="Lu T."/>
            <person name="Zhao Q."/>
            <person name="Huang X."/>
            <person name="Zhao Y."/>
        </authorList>
    </citation>
    <scope>NUCLEOTIDE SEQUENCE</scope>
</reference>
<dbReference type="PANTHER" id="PTHR23058">
    <property type="entry name" value="PEROXISOMAL MEMBRANE PROTEIN PEX14"/>
    <property type="match status" value="1"/>
</dbReference>
<evidence type="ECO:0000256" key="14">
    <source>
        <dbReference type="RuleBase" id="RU367032"/>
    </source>
</evidence>
<evidence type="ECO:0000256" key="8">
    <source>
        <dbReference type="ARBA" id="ARBA00023136"/>
    </source>
</evidence>
<feature type="compositionally biased region" description="Polar residues" evidence="15">
    <location>
        <begin position="82"/>
        <end position="100"/>
    </location>
</feature>
<evidence type="ECO:0000256" key="6">
    <source>
        <dbReference type="ARBA" id="ARBA00022989"/>
    </source>
</evidence>
<proteinExistence type="inferred from homology"/>
<feature type="compositionally biased region" description="Polar residues" evidence="15">
    <location>
        <begin position="445"/>
        <end position="461"/>
    </location>
</feature>
<dbReference type="Pfam" id="PF23020">
    <property type="entry name" value="PEX14-like_2nd"/>
    <property type="match status" value="1"/>
</dbReference>
<comment type="function">
    <text evidence="12 14">Component of the PEX13-PEX14 docking complex, a translocon channel that specifically mediates the import of peroxisomal cargo proteins bound to PEX5 receptor. The PEX13-PEX14 docking complex forms a large import pore which can be opened to a diameter of about 9 nm. Mechanistically, PEX5 receptor along with cargo proteins associates with the PEX14 subunit of the PEX13-PEX14 docking complex in the cytosol, leading to the insertion of the receptor into the organelle membrane with the concomitant translocation of the cargo into the peroxisome matrix.</text>
</comment>
<gene>
    <name evidence="18" type="ORF">NCGR_LOCUS26238</name>
</gene>
<organism evidence="18 19">
    <name type="scientific">Miscanthus lutarioriparius</name>
    <dbReference type="NCBI Taxonomy" id="422564"/>
    <lineage>
        <taxon>Eukaryota</taxon>
        <taxon>Viridiplantae</taxon>
        <taxon>Streptophyta</taxon>
        <taxon>Embryophyta</taxon>
        <taxon>Tracheophyta</taxon>
        <taxon>Spermatophyta</taxon>
        <taxon>Magnoliopsida</taxon>
        <taxon>Liliopsida</taxon>
        <taxon>Poales</taxon>
        <taxon>Poaceae</taxon>
        <taxon>PACMAD clade</taxon>
        <taxon>Panicoideae</taxon>
        <taxon>Andropogonodae</taxon>
        <taxon>Andropogoneae</taxon>
        <taxon>Saccharinae</taxon>
        <taxon>Miscanthus</taxon>
    </lineage>
</organism>
<dbReference type="FunFam" id="1.10.10.10:FF:000217">
    <property type="entry name" value="Peroxisomal membrane protein PEX14"/>
    <property type="match status" value="1"/>
</dbReference>